<dbReference type="PANTHER" id="PTHR33070:SF120">
    <property type="entry name" value="EXPRESSED PROTEIN"/>
    <property type="match status" value="1"/>
</dbReference>
<protein>
    <submittedName>
        <fullName evidence="1">Uncharacterized protein</fullName>
    </submittedName>
</protein>
<gene>
    <name evidence="1" type="ORF">SI8410_18021458</name>
</gene>
<dbReference type="GO" id="GO:0048364">
    <property type="term" value="P:root development"/>
    <property type="evidence" value="ECO:0007669"/>
    <property type="project" value="InterPro"/>
</dbReference>
<evidence type="ECO:0000313" key="1">
    <source>
        <dbReference type="EMBL" id="CAA7410780.1"/>
    </source>
</evidence>
<dbReference type="EMBL" id="LR746281">
    <property type="protein sequence ID" value="CAA7410780.1"/>
    <property type="molecule type" value="Genomic_DNA"/>
</dbReference>
<reference evidence="1" key="1">
    <citation type="submission" date="2020-02" db="EMBL/GenBank/DDBJ databases">
        <authorList>
            <person name="Scholz U."/>
            <person name="Mascher M."/>
            <person name="Fiebig A."/>
        </authorList>
    </citation>
    <scope>NUCLEOTIDE SEQUENCE</scope>
</reference>
<dbReference type="InterPro" id="IPR004320">
    <property type="entry name" value="BPS1_pln"/>
</dbReference>
<name>A0A7I8LLX1_SPIIN</name>
<dbReference type="PANTHER" id="PTHR33070">
    <property type="entry name" value="OS06G0725500 PROTEIN"/>
    <property type="match status" value="1"/>
</dbReference>
<evidence type="ECO:0000313" key="2">
    <source>
        <dbReference type="Proteomes" id="UP000663760"/>
    </source>
</evidence>
<dbReference type="OrthoDB" id="1701699at2759"/>
<proteinExistence type="predicted"/>
<organism evidence="1 2">
    <name type="scientific">Spirodela intermedia</name>
    <name type="common">Intermediate duckweed</name>
    <dbReference type="NCBI Taxonomy" id="51605"/>
    <lineage>
        <taxon>Eukaryota</taxon>
        <taxon>Viridiplantae</taxon>
        <taxon>Streptophyta</taxon>
        <taxon>Embryophyta</taxon>
        <taxon>Tracheophyta</taxon>
        <taxon>Spermatophyta</taxon>
        <taxon>Magnoliopsida</taxon>
        <taxon>Liliopsida</taxon>
        <taxon>Araceae</taxon>
        <taxon>Lemnoideae</taxon>
        <taxon>Spirodela</taxon>
    </lineage>
</organism>
<sequence length="229" mass="25406">MAEKVRVALDRLGEMYGSVGELLRLPETRRALAGERWVTRELDASVTLLDVCAAAREAISSVKQQAQDLRSALRTRRGGGGAVRAYFRTTRAAREEGARCLRILKQMERKRAARPPRSAAAEGLTEAAITVFRSLSSVMSQGPRRAPAGEKRGWLPEKMKKRTAEDVSLLGLDGRPRREDDTAGLEAVEEAQRQLHRLEVGFQGLEAGLEAAFRRLVQHRVLLLNILSQ</sequence>
<dbReference type="Pfam" id="PF03087">
    <property type="entry name" value="BPS1"/>
    <property type="match status" value="1"/>
</dbReference>
<accession>A0A7I8LLX1</accession>
<dbReference type="GO" id="GO:0048367">
    <property type="term" value="P:shoot system development"/>
    <property type="evidence" value="ECO:0007669"/>
    <property type="project" value="InterPro"/>
</dbReference>
<keyword evidence="2" id="KW-1185">Reference proteome</keyword>
<dbReference type="AlphaFoldDB" id="A0A7I8LLX1"/>
<dbReference type="Proteomes" id="UP000663760">
    <property type="component" value="Chromosome 18"/>
</dbReference>